<dbReference type="GO" id="GO:0015099">
    <property type="term" value="F:nickel cation transmembrane transporter activity"/>
    <property type="evidence" value="ECO:0007669"/>
    <property type="project" value="UniProtKB-UniRule"/>
</dbReference>
<keyword evidence="7 8" id="KW-0472">Membrane</keyword>
<dbReference type="RefSeq" id="WP_183566294.1">
    <property type="nucleotide sequence ID" value="NZ_JACHOP010000003.1"/>
</dbReference>
<evidence type="ECO:0000256" key="2">
    <source>
        <dbReference type="ARBA" id="ARBA00010892"/>
    </source>
</evidence>
<name>A0A840ZHJ5_9HYPH</name>
<keyword evidence="10" id="KW-1185">Reference proteome</keyword>
<keyword evidence="4" id="KW-0533">Nickel</keyword>
<feature type="transmembrane region" description="Helical" evidence="8">
    <location>
        <begin position="227"/>
        <end position="253"/>
    </location>
</feature>
<dbReference type="PANTHER" id="PTHR31611">
    <property type="entry name" value="HIGH-AFFINITY NICKEL TRANSPORT PROTEIN NIC1"/>
    <property type="match status" value="1"/>
</dbReference>
<feature type="transmembrane region" description="Helical" evidence="8">
    <location>
        <begin position="314"/>
        <end position="333"/>
    </location>
</feature>
<dbReference type="EMBL" id="JACHOP010000003">
    <property type="protein sequence ID" value="MBB5756471.1"/>
    <property type="molecule type" value="Genomic_DNA"/>
</dbReference>
<dbReference type="Proteomes" id="UP000583454">
    <property type="component" value="Unassembled WGS sequence"/>
</dbReference>
<dbReference type="AlphaFoldDB" id="A0A840ZHJ5"/>
<feature type="transmembrane region" description="Helical" evidence="8">
    <location>
        <begin position="120"/>
        <end position="144"/>
    </location>
</feature>
<feature type="transmembrane region" description="Helical" evidence="8">
    <location>
        <begin position="273"/>
        <end position="294"/>
    </location>
</feature>
<feature type="transmembrane region" description="Helical" evidence="8">
    <location>
        <begin position="43"/>
        <end position="60"/>
    </location>
</feature>
<evidence type="ECO:0000256" key="4">
    <source>
        <dbReference type="ARBA" id="ARBA00022596"/>
    </source>
</evidence>
<accession>A0A840ZHJ5</accession>
<evidence type="ECO:0000313" key="9">
    <source>
        <dbReference type="EMBL" id="MBB5756471.1"/>
    </source>
</evidence>
<dbReference type="GO" id="GO:0012505">
    <property type="term" value="C:endomembrane system"/>
    <property type="evidence" value="ECO:0007669"/>
    <property type="project" value="UniProtKB-SubCell"/>
</dbReference>
<evidence type="ECO:0000256" key="6">
    <source>
        <dbReference type="ARBA" id="ARBA00022989"/>
    </source>
</evidence>
<keyword evidence="3 8" id="KW-0813">Transport</keyword>
<reference evidence="9 10" key="1">
    <citation type="submission" date="2020-08" db="EMBL/GenBank/DDBJ databases">
        <title>Genomic Encyclopedia of Type Strains, Phase IV (KMG-IV): sequencing the most valuable type-strain genomes for metagenomic binning, comparative biology and taxonomic classification.</title>
        <authorList>
            <person name="Goeker M."/>
        </authorList>
    </citation>
    <scope>NUCLEOTIDE SEQUENCE [LARGE SCALE GENOMIC DNA]</scope>
    <source>
        <strain evidence="9 10">DSM 2163</strain>
    </source>
</reference>
<gene>
    <name evidence="9" type="ORF">HNR00_001169</name>
</gene>
<feature type="transmembrane region" description="Helical" evidence="8">
    <location>
        <begin position="12"/>
        <end position="37"/>
    </location>
</feature>
<feature type="transmembrane region" description="Helical" evidence="8">
    <location>
        <begin position="191"/>
        <end position="215"/>
    </location>
</feature>
<dbReference type="InterPro" id="IPR011541">
    <property type="entry name" value="Ni/Co_transpt_high_affinity"/>
</dbReference>
<feature type="transmembrane region" description="Helical" evidence="8">
    <location>
        <begin position="85"/>
        <end position="108"/>
    </location>
</feature>
<sequence length="341" mass="36255">MLLHAGLVSRRTMPGVVALYVAILAATGAAWGGAFYLFGDHPALLGTALLTFLLGIRHAVDPDHIAAIDSVTRNLVQAGKQPISVGLWFALGHSSVVVCGSVAVAYTATNLAETFERFEAIGGVIGSGISALVLLLLGIMNLMVLRQVLAARRSPASHDRPVPFDREARSGLGLPRFLRPLTRLIVQPWQMLLLGFLFALGFETATAVSLFGVAASQALDGSSIASVLVLSALFTTGMVFVDTTDGILMLHVYKWAHKDLDRTYRYNMAVTSLSAGIALLIGMAGVANIVSSHIGSAIPDWLSLDCLEAHVGSLGLWVVGMFLSIWLIARAVVRFQPRSSP</sequence>
<evidence type="ECO:0000256" key="1">
    <source>
        <dbReference type="ARBA" id="ARBA00004127"/>
    </source>
</evidence>
<comment type="caution">
    <text evidence="9">The sequence shown here is derived from an EMBL/GenBank/DDBJ whole genome shotgun (WGS) entry which is preliminary data.</text>
</comment>
<evidence type="ECO:0000313" key="10">
    <source>
        <dbReference type="Proteomes" id="UP000583454"/>
    </source>
</evidence>
<keyword evidence="5 8" id="KW-0812">Transmembrane</keyword>
<organism evidence="9 10">
    <name type="scientific">Methylorubrum rhodinum</name>
    <dbReference type="NCBI Taxonomy" id="29428"/>
    <lineage>
        <taxon>Bacteria</taxon>
        <taxon>Pseudomonadati</taxon>
        <taxon>Pseudomonadota</taxon>
        <taxon>Alphaproteobacteria</taxon>
        <taxon>Hyphomicrobiales</taxon>
        <taxon>Methylobacteriaceae</taxon>
        <taxon>Methylorubrum</taxon>
    </lineage>
</organism>
<proteinExistence type="inferred from homology"/>
<dbReference type="InterPro" id="IPR004688">
    <property type="entry name" value="Ni/Co_transpt"/>
</dbReference>
<keyword evidence="6 8" id="KW-1133">Transmembrane helix</keyword>
<evidence type="ECO:0000256" key="8">
    <source>
        <dbReference type="RuleBase" id="RU362101"/>
    </source>
</evidence>
<evidence type="ECO:0000256" key="7">
    <source>
        <dbReference type="ARBA" id="ARBA00023136"/>
    </source>
</evidence>
<evidence type="ECO:0000256" key="3">
    <source>
        <dbReference type="ARBA" id="ARBA00022448"/>
    </source>
</evidence>
<comment type="subcellular location">
    <subcellularLocation>
        <location evidence="8">Cell membrane</location>
        <topology evidence="8">Multi-pass membrane protein</topology>
    </subcellularLocation>
    <subcellularLocation>
        <location evidence="1">Endomembrane system</location>
        <topology evidence="1">Multi-pass membrane protein</topology>
    </subcellularLocation>
</comment>
<protein>
    <recommendedName>
        <fullName evidence="8">Nickel/cobalt efflux system</fullName>
    </recommendedName>
</protein>
<dbReference type="Pfam" id="PF03824">
    <property type="entry name" value="NicO"/>
    <property type="match status" value="1"/>
</dbReference>
<evidence type="ECO:0000256" key="5">
    <source>
        <dbReference type="ARBA" id="ARBA00022692"/>
    </source>
</evidence>
<dbReference type="GO" id="GO:0005886">
    <property type="term" value="C:plasma membrane"/>
    <property type="evidence" value="ECO:0007669"/>
    <property type="project" value="UniProtKB-SubCell"/>
</dbReference>
<dbReference type="PANTHER" id="PTHR31611:SF0">
    <property type="entry name" value="HIGH-AFFINITY NICKEL TRANSPORT PROTEIN NIC1"/>
    <property type="match status" value="1"/>
</dbReference>
<comment type="similarity">
    <text evidence="2 8">Belongs to the NiCoT transporter (TC 2.A.52) family.</text>
</comment>